<evidence type="ECO:0000313" key="4">
    <source>
        <dbReference type="EMBL" id="OZC35197.1"/>
    </source>
</evidence>
<gene>
    <name evidence="4" type="ORF">B9Q17_05380</name>
</gene>
<dbReference type="PANTHER" id="PTHR43606:SF2">
    <property type="entry name" value="ALKALINE PHOSPHATASE FAMILY PROTEIN (AFU_ORTHOLOGUE AFUA_5G03860)"/>
    <property type="match status" value="1"/>
</dbReference>
<name>A0A7Z1IL94_9GAMM</name>
<dbReference type="InterPro" id="IPR029052">
    <property type="entry name" value="Metallo-depent_PP-like"/>
</dbReference>
<dbReference type="AlphaFoldDB" id="A0A7Z1IL94"/>
<evidence type="ECO:0000256" key="1">
    <source>
        <dbReference type="SAM" id="MobiDB-lite"/>
    </source>
</evidence>
<dbReference type="PANTHER" id="PTHR43606">
    <property type="entry name" value="PHOSPHATASE, PUTATIVE (AFU_ORTHOLOGUE AFUA_6G08710)-RELATED"/>
    <property type="match status" value="1"/>
</dbReference>
<dbReference type="Gene3D" id="3.60.21.70">
    <property type="entry name" value="PhoD-like phosphatase"/>
    <property type="match status" value="1"/>
</dbReference>
<keyword evidence="5" id="KW-1185">Reference proteome</keyword>
<dbReference type="RefSeq" id="WP_094625665.1">
    <property type="nucleotide sequence ID" value="NZ_NEFY01000013.1"/>
</dbReference>
<dbReference type="PROSITE" id="PS51257">
    <property type="entry name" value="PROKAR_LIPOPROTEIN"/>
    <property type="match status" value="1"/>
</dbReference>
<dbReference type="InterPro" id="IPR032093">
    <property type="entry name" value="PhoD_N"/>
</dbReference>
<feature type="domain" description="PhoD-like phosphatase metallophosphatase" evidence="2">
    <location>
        <begin position="163"/>
        <end position="522"/>
    </location>
</feature>
<dbReference type="Gene3D" id="2.60.40.380">
    <property type="entry name" value="Purple acid phosphatase-like, N-terminal"/>
    <property type="match status" value="1"/>
</dbReference>
<dbReference type="Pfam" id="PF09423">
    <property type="entry name" value="PhoD"/>
    <property type="match status" value="1"/>
</dbReference>
<dbReference type="Proteomes" id="UP000216984">
    <property type="component" value="Unassembled WGS sequence"/>
</dbReference>
<organism evidence="4 5">
    <name type="scientific">Marinobacter vinifirmus</name>
    <dbReference type="NCBI Taxonomy" id="355591"/>
    <lineage>
        <taxon>Bacteria</taxon>
        <taxon>Pseudomonadati</taxon>
        <taxon>Pseudomonadota</taxon>
        <taxon>Gammaproteobacteria</taxon>
        <taxon>Pseudomonadales</taxon>
        <taxon>Marinobacteraceae</taxon>
        <taxon>Marinobacter</taxon>
    </lineage>
</organism>
<protein>
    <submittedName>
        <fullName evidence="4">Twin-arginine translocation pathway signal</fullName>
    </submittedName>
</protein>
<dbReference type="InterPro" id="IPR038607">
    <property type="entry name" value="PhoD-like_sf"/>
</dbReference>
<proteinExistence type="predicted"/>
<dbReference type="CDD" id="cd07389">
    <property type="entry name" value="MPP_PhoD"/>
    <property type="match status" value="1"/>
</dbReference>
<dbReference type="EMBL" id="NEFY01000013">
    <property type="protein sequence ID" value="OZC35197.1"/>
    <property type="molecule type" value="Genomic_DNA"/>
</dbReference>
<evidence type="ECO:0000313" key="5">
    <source>
        <dbReference type="Proteomes" id="UP000216984"/>
    </source>
</evidence>
<evidence type="ECO:0000259" key="2">
    <source>
        <dbReference type="Pfam" id="PF09423"/>
    </source>
</evidence>
<dbReference type="InterPro" id="IPR018946">
    <property type="entry name" value="PhoD-like_MPP"/>
</dbReference>
<evidence type="ECO:0000259" key="3">
    <source>
        <dbReference type="Pfam" id="PF16655"/>
    </source>
</evidence>
<dbReference type="SUPFAM" id="SSF56300">
    <property type="entry name" value="Metallo-dependent phosphatases"/>
    <property type="match status" value="1"/>
</dbReference>
<dbReference type="InterPro" id="IPR052900">
    <property type="entry name" value="Phospholipid_Metab_Enz"/>
</dbReference>
<reference evidence="4 5" key="1">
    <citation type="submission" date="2017-06" db="EMBL/GenBank/DDBJ databases">
        <title>Draft genome sequence of the halophilic bacterium Marinobacter vinifirmus FB1.</title>
        <authorList>
            <person name="Stepanov V.G."/>
            <person name="Roberts D.J."/>
            <person name="Fox G.E."/>
        </authorList>
    </citation>
    <scope>NUCLEOTIDE SEQUENCE [LARGE SCALE GENOMIC DNA]</scope>
    <source>
        <strain evidence="4 5">FB1</strain>
    </source>
</reference>
<feature type="domain" description="Phospholipase D N-terminal" evidence="3">
    <location>
        <begin position="61"/>
        <end position="150"/>
    </location>
</feature>
<comment type="caution">
    <text evidence="4">The sequence shown here is derived from an EMBL/GenBank/DDBJ whole genome shotgun (WGS) entry which is preliminary data.</text>
</comment>
<dbReference type="Pfam" id="PF16655">
    <property type="entry name" value="PhoD_N"/>
    <property type="match status" value="1"/>
</dbReference>
<accession>A0A7Z1IL94</accession>
<sequence>MKRRTFLASTMSVPAFTLVGCGGSDSTIENNSLITGTAGPVGPDAEPAGNAQARLVGRFEHGVASGDPLEDRVILWTRVTPEITTAEALPVEVLVSKSPDLSAPRVYRTVARATSDFCVKVDADGLDSDSWYYFAFVCGSNSSPVGRTRTFPAPGVRVRRARFATVSCSNLPYGHFSVYTALAKVEERDLDFVLHLGDYLYEYGPGNYDDPASVPNRVHSPANEMVSLSDYRGRHSQYKQDPDLQAVHQQYPMICIWDDHEFTNDAYKDGAENHDPATEGDWETRKQAAVKAYFEWMPVREFDADSLRIWRRFQYGDLIDLWMLDTRIEGRDAPASLPVGMEHTDPERKLISDAQMNWLTEGLKSSGCVWKMVGQQVMLGQLNLAELPQPELFSQWMPAGSTQQGLNMDQWDGYAASRSAVLDAIELNNVDNVVVFTGDIHTSWANEIYRNPGSLVGDLFQGEPLAVEFVCPSVTSPGFPDGAAELAAAALGATNPHIKYAELKTRGFILMDVTRQGAQAEFHYVSSITDESRKGELNDSMRKLVKVPARSTGQPYRLVEDDLTVTRPRYTQTALTAPPATAEDQQALAGALALARQRQESRYMHKTRNAQQKEVTA</sequence>
<feature type="region of interest" description="Disordered" evidence="1">
    <location>
        <begin position="598"/>
        <end position="617"/>
    </location>
</feature>